<gene>
    <name evidence="2" type="ORF">CQW23_07033</name>
</gene>
<reference evidence="2 3" key="1">
    <citation type="journal article" date="2017" name="Genome Biol.">
        <title>New reference genome sequences of hot pepper reveal the massive evolution of plant disease-resistance genes by retroduplication.</title>
        <authorList>
            <person name="Kim S."/>
            <person name="Park J."/>
            <person name="Yeom S.I."/>
            <person name="Kim Y.M."/>
            <person name="Seo E."/>
            <person name="Kim K.T."/>
            <person name="Kim M.S."/>
            <person name="Lee J.M."/>
            <person name="Cheong K."/>
            <person name="Shin H.S."/>
            <person name="Kim S.B."/>
            <person name="Han K."/>
            <person name="Lee J."/>
            <person name="Park M."/>
            <person name="Lee H.A."/>
            <person name="Lee H.Y."/>
            <person name="Lee Y."/>
            <person name="Oh S."/>
            <person name="Lee J.H."/>
            <person name="Choi E."/>
            <person name="Choi E."/>
            <person name="Lee S.E."/>
            <person name="Jeon J."/>
            <person name="Kim H."/>
            <person name="Choi G."/>
            <person name="Song H."/>
            <person name="Lee J."/>
            <person name="Lee S.C."/>
            <person name="Kwon J.K."/>
            <person name="Lee H.Y."/>
            <person name="Koo N."/>
            <person name="Hong Y."/>
            <person name="Kim R.W."/>
            <person name="Kang W.H."/>
            <person name="Huh J.H."/>
            <person name="Kang B.C."/>
            <person name="Yang T.J."/>
            <person name="Lee Y.H."/>
            <person name="Bennetzen J.L."/>
            <person name="Choi D."/>
        </authorList>
    </citation>
    <scope>NUCLEOTIDE SEQUENCE [LARGE SCALE GENOMIC DNA]</scope>
    <source>
        <strain evidence="3">cv. PBC81</strain>
    </source>
</reference>
<dbReference type="OrthoDB" id="1709837at2759"/>
<proteinExistence type="predicted"/>
<sequence>MLHCVKLVVVDKVSVVGEVKLAMWKPHCFPINRLLLQADELIPMDSTVRGYATTSLFSKAVWVSINPLLSTGYQSPLKLDEVPLLPPDFQAVVFPYKSDIPRAVWNPPLTRRGSPQPKCAARVVVSESDTPQDI</sequence>
<keyword evidence="3" id="KW-1185">Reference proteome</keyword>
<dbReference type="Proteomes" id="UP000224567">
    <property type="component" value="Unassembled WGS sequence"/>
</dbReference>
<dbReference type="AlphaFoldDB" id="A0A2G2X527"/>
<reference evidence="3" key="2">
    <citation type="journal article" date="2017" name="J. Anim. Genet.">
        <title>Multiple reference genome sequences of hot pepper reveal the massive evolution of plant disease resistance genes by retroduplication.</title>
        <authorList>
            <person name="Kim S."/>
            <person name="Park J."/>
            <person name="Yeom S.-I."/>
            <person name="Kim Y.-M."/>
            <person name="Seo E."/>
            <person name="Kim K.-T."/>
            <person name="Kim M.-S."/>
            <person name="Lee J.M."/>
            <person name="Cheong K."/>
            <person name="Shin H.-S."/>
            <person name="Kim S.-B."/>
            <person name="Han K."/>
            <person name="Lee J."/>
            <person name="Park M."/>
            <person name="Lee H.-A."/>
            <person name="Lee H.-Y."/>
            <person name="Lee Y."/>
            <person name="Oh S."/>
            <person name="Lee J.H."/>
            <person name="Choi E."/>
            <person name="Choi E."/>
            <person name="Lee S.E."/>
            <person name="Jeon J."/>
            <person name="Kim H."/>
            <person name="Choi G."/>
            <person name="Song H."/>
            <person name="Lee J."/>
            <person name="Lee S.-C."/>
            <person name="Kwon J.-K."/>
            <person name="Lee H.-Y."/>
            <person name="Koo N."/>
            <person name="Hong Y."/>
            <person name="Kim R.W."/>
            <person name="Kang W.-H."/>
            <person name="Huh J.H."/>
            <person name="Kang B.-C."/>
            <person name="Yang T.-J."/>
            <person name="Lee Y.-H."/>
            <person name="Bennetzen J.L."/>
            <person name="Choi D."/>
        </authorList>
    </citation>
    <scope>NUCLEOTIDE SEQUENCE [LARGE SCALE GENOMIC DNA]</scope>
    <source>
        <strain evidence="3">cv. PBC81</strain>
    </source>
</reference>
<comment type="caution">
    <text evidence="2">The sequence shown here is derived from an EMBL/GenBank/DDBJ whole genome shotgun (WGS) entry which is preliminary data.</text>
</comment>
<evidence type="ECO:0000313" key="2">
    <source>
        <dbReference type="EMBL" id="PHT52571.1"/>
    </source>
</evidence>
<protein>
    <submittedName>
        <fullName evidence="2">Uncharacterized protein</fullName>
    </submittedName>
</protein>
<name>A0A2G2X527_CAPBA</name>
<evidence type="ECO:0000313" key="3">
    <source>
        <dbReference type="Proteomes" id="UP000224567"/>
    </source>
</evidence>
<accession>A0A2G2X527</accession>
<dbReference type="STRING" id="33114.A0A2G2X527"/>
<organism evidence="2 3">
    <name type="scientific">Capsicum baccatum</name>
    <name type="common">Peruvian pepper</name>
    <dbReference type="NCBI Taxonomy" id="33114"/>
    <lineage>
        <taxon>Eukaryota</taxon>
        <taxon>Viridiplantae</taxon>
        <taxon>Streptophyta</taxon>
        <taxon>Embryophyta</taxon>
        <taxon>Tracheophyta</taxon>
        <taxon>Spermatophyta</taxon>
        <taxon>Magnoliopsida</taxon>
        <taxon>eudicotyledons</taxon>
        <taxon>Gunneridae</taxon>
        <taxon>Pentapetalae</taxon>
        <taxon>asterids</taxon>
        <taxon>lamiids</taxon>
        <taxon>Solanales</taxon>
        <taxon>Solanaceae</taxon>
        <taxon>Solanoideae</taxon>
        <taxon>Capsiceae</taxon>
        <taxon>Capsicum</taxon>
    </lineage>
</organism>
<feature type="region of interest" description="Disordered" evidence="1">
    <location>
        <begin position="107"/>
        <end position="134"/>
    </location>
</feature>
<dbReference type="EMBL" id="MLFT02000003">
    <property type="protein sequence ID" value="PHT52571.1"/>
    <property type="molecule type" value="Genomic_DNA"/>
</dbReference>
<evidence type="ECO:0000256" key="1">
    <source>
        <dbReference type="SAM" id="MobiDB-lite"/>
    </source>
</evidence>